<protein>
    <recommendedName>
        <fullName evidence="3">DUF4595 domain-containing protein</fullName>
    </recommendedName>
</protein>
<organism evidence="1 2">
    <name type="scientific">Myroides indicus</name>
    <dbReference type="NCBI Taxonomy" id="1323422"/>
    <lineage>
        <taxon>Bacteria</taxon>
        <taxon>Pseudomonadati</taxon>
        <taxon>Bacteroidota</taxon>
        <taxon>Flavobacteriia</taxon>
        <taxon>Flavobacteriales</taxon>
        <taxon>Flavobacteriaceae</taxon>
        <taxon>Myroides</taxon>
    </lineage>
</organism>
<reference evidence="1 2" key="1">
    <citation type="submission" date="2019-03" db="EMBL/GenBank/DDBJ databases">
        <title>Genomic Encyclopedia of Archaeal and Bacterial Type Strains, Phase II (KMG-II): from individual species to whole genera.</title>
        <authorList>
            <person name="Goeker M."/>
        </authorList>
    </citation>
    <scope>NUCLEOTIDE SEQUENCE [LARGE SCALE GENOMIC DNA]</scope>
    <source>
        <strain evidence="1 2">DSM 28213</strain>
    </source>
</reference>
<evidence type="ECO:0008006" key="3">
    <source>
        <dbReference type="Google" id="ProtNLM"/>
    </source>
</evidence>
<accession>A0A4R7EWD9</accession>
<proteinExistence type="predicted"/>
<comment type="caution">
    <text evidence="1">The sequence shown here is derived from an EMBL/GenBank/DDBJ whole genome shotgun (WGS) entry which is preliminary data.</text>
</comment>
<evidence type="ECO:0000313" key="2">
    <source>
        <dbReference type="Proteomes" id="UP000295215"/>
    </source>
</evidence>
<dbReference type="PROSITE" id="PS51257">
    <property type="entry name" value="PROKAR_LIPOPROTEIN"/>
    <property type="match status" value="1"/>
</dbReference>
<gene>
    <name evidence="1" type="ORF">C8P70_1224</name>
</gene>
<dbReference type="EMBL" id="SOAG01000022">
    <property type="protein sequence ID" value="TDS55284.1"/>
    <property type="molecule type" value="Genomic_DNA"/>
</dbReference>
<evidence type="ECO:0000313" key="1">
    <source>
        <dbReference type="EMBL" id="TDS55284.1"/>
    </source>
</evidence>
<keyword evidence="2" id="KW-1185">Reference proteome</keyword>
<dbReference type="Proteomes" id="UP000295215">
    <property type="component" value="Unassembled WGS sequence"/>
</dbReference>
<name>A0A4R7EWD9_9FLAO</name>
<sequence length="264" mass="30930">MNKFKMNIQEIVLAFCLVVFAMSCDKNDYDKPAVELELLEKVYIDGKLYLDVFYDENHKINRMNYYKDNGEIKSQRQIQLDEQGRVKKVISDFSNYVATRTLTYKGERKVLDETSYEFVNGSPTTYGKRAWEYPKANVIKDLLYADDLITVSYASTFTFLESGNLEKKEREVFTHPDQNTYEQYQYDEGISYEFMIESNIPGYSQIPVAKNQLLNRKVFKPSGEFVAEVKFLNTYNEKGYLAAYGAQYTTGSEEYRFEYKTVIK</sequence>
<dbReference type="AlphaFoldDB" id="A0A4R7EWD9"/>